<sequence>MDDDAFPIKEARNRLGDMHTAVVHRGAHPRITKNGKEPVVLVSEAEWEEYQQLRRERDARRFDAEAADIRAALDRGVTPPGYEVYTRDQVASGEWLA</sequence>
<organism evidence="3 4">
    <name type="scientific">Actinomadura physcomitrii</name>
    <dbReference type="NCBI Taxonomy" id="2650748"/>
    <lineage>
        <taxon>Bacteria</taxon>
        <taxon>Bacillati</taxon>
        <taxon>Actinomycetota</taxon>
        <taxon>Actinomycetes</taxon>
        <taxon>Streptosporangiales</taxon>
        <taxon>Thermomonosporaceae</taxon>
        <taxon>Actinomadura</taxon>
    </lineage>
</organism>
<comment type="caution">
    <text evidence="3">The sequence shown here is derived from an EMBL/GenBank/DDBJ whole genome shotgun (WGS) entry which is preliminary data.</text>
</comment>
<dbReference type="RefSeq" id="WP_151599839.1">
    <property type="nucleotide sequence ID" value="NZ_WBMS02000059.1"/>
</dbReference>
<dbReference type="Pfam" id="PF02604">
    <property type="entry name" value="PhdYeFM_antitox"/>
    <property type="match status" value="1"/>
</dbReference>
<reference evidence="3" key="1">
    <citation type="submission" date="2019-12" db="EMBL/GenBank/DDBJ databases">
        <title>Actinomadura physcomitrii sp. nov., a novel actinomycete isolated from moss [Physcomitrium sphaericum (Ludw) Fuernr].</title>
        <authorList>
            <person name="Zhuang X."/>
        </authorList>
    </citation>
    <scope>NUCLEOTIDE SEQUENCE [LARGE SCALE GENOMIC DNA]</scope>
    <source>
        <strain evidence="3">LD22</strain>
    </source>
</reference>
<evidence type="ECO:0000256" key="2">
    <source>
        <dbReference type="RuleBase" id="RU362080"/>
    </source>
</evidence>
<evidence type="ECO:0000256" key="1">
    <source>
        <dbReference type="ARBA" id="ARBA00009981"/>
    </source>
</evidence>
<protein>
    <recommendedName>
        <fullName evidence="2">Antitoxin</fullName>
    </recommendedName>
</protein>
<comment type="function">
    <text evidence="2">Antitoxin component of a type II toxin-antitoxin (TA) system.</text>
</comment>
<proteinExistence type="inferred from homology"/>
<dbReference type="InterPro" id="IPR006442">
    <property type="entry name" value="Antitoxin_Phd/YefM"/>
</dbReference>
<evidence type="ECO:0000313" key="4">
    <source>
        <dbReference type="Proteomes" id="UP000462055"/>
    </source>
</evidence>
<gene>
    <name evidence="3" type="ORF">F8568_042585</name>
</gene>
<dbReference type="InterPro" id="IPR036165">
    <property type="entry name" value="YefM-like_sf"/>
</dbReference>
<name>A0A6I4MW77_9ACTN</name>
<keyword evidence="4" id="KW-1185">Reference proteome</keyword>
<dbReference type="Proteomes" id="UP000462055">
    <property type="component" value="Unassembled WGS sequence"/>
</dbReference>
<accession>A0A6I4MW77</accession>
<dbReference type="Gene3D" id="3.40.1620.10">
    <property type="entry name" value="YefM-like domain"/>
    <property type="match status" value="1"/>
</dbReference>
<dbReference type="SUPFAM" id="SSF143120">
    <property type="entry name" value="YefM-like"/>
    <property type="match status" value="1"/>
</dbReference>
<dbReference type="AlphaFoldDB" id="A0A6I4MW77"/>
<comment type="similarity">
    <text evidence="1 2">Belongs to the phD/YefM antitoxin family.</text>
</comment>
<evidence type="ECO:0000313" key="3">
    <source>
        <dbReference type="EMBL" id="MWA06919.1"/>
    </source>
</evidence>
<dbReference type="NCBIfam" id="TIGR01552">
    <property type="entry name" value="phd_fam"/>
    <property type="match status" value="1"/>
</dbReference>
<dbReference type="EMBL" id="WBMS02000059">
    <property type="protein sequence ID" value="MWA06919.1"/>
    <property type="molecule type" value="Genomic_DNA"/>
</dbReference>